<feature type="domain" description="Retroviral polymerase SH3-like" evidence="4">
    <location>
        <begin position="321"/>
        <end position="366"/>
    </location>
</feature>
<sequence length="1259" mass="142470">MIRQNLVTIVGSERLFSAVEVTTVDMEVTTACLSYNCWLWFLLLDAKTLFIAIQTRFGGNEATKKTQKSFLKQMYENFGSQIPDNSRKGVGFVSYNTVSPPPTRLLSPLKLDLSNSGLEKFQQPEFEGYGPKTSNSVSEDISNEIKEYLDAPLVKEFVLDDKLEKKIVFPAVAKIEFANCNYHQRERVVSWDNYKRVNYNYSSKAAHPSAHRTMAPRAVLMKTGLRPLNIARPVNTAYPKTTAYSARAMHMTGNMSYLSKYEEIDGGYVAFGGDPKGGKINDTKCFVLSSDFKLLDECQVLLRVPRKNNMYSVDLKNVAPSGGKFDGKANEGFFIGYSVNSKAFRVFNSRTRIVEETLHITFLENKPNIVGSRPTWIFNIDTMTKSMNYKPIVAGNQSNGSADPLLFSSSKDSPGDGFKPSREEEKKDAKNPRNKNNEVLSTQEPRVSQEKDSNVNRTNYINTVSTTPEKDDFEPRVILGRSFLRLANGVIDFGNGVITIYPEPDPFGDDSEKTGKSLDDLDQLLDFNFDDVPNFSEELPSFICKMGKRNRNKKRTMENLNLFYQDIRPSSSAGGHLTQEETEKEALIIRVSQKFALLEEERKDDPGNEVLSTQEPRVSQEKDSNVNRTNYINTVSTTTNAAGIKDNVVDKDIVYGCTDDLNMPNLEEIVYSDEDEDEDVGVEADMTNLDINILVSPILTTRIHKDHLVKQIIRDIHSAPQTRSMTKNVTNYEPKKVIKAFTDPSWIEAIEDELLQLNCSKNKARLVAQGYTQEEGIDYDEVFAPVARTEAIRLFLAYASFKDFVMYQMDVKSAFLYGRTKAEVYVCQPPGFEDPEFPNRVYKVEKAFHGLHQAPRAWKSTIGGCQFLESRLISWQCKKQIVVANSTTEVDKLYINDDWNEVKQLLRMEFRLTLAKVNTARLTYYCQVTVEVTTAEDETLHEEKGDRVERVATTAASLNVEQDSGDTYAQTRFERLSKQSHEPPLSRVNTLRSGEDNMKLMELMDLCTKLSNKVLDLENVKDAQALEIQKLKKRVKRLEKKRKSRTPQLKRRLFKVRIKSSTKKCLGDQEDASKQGRNDQDEGISFVQEDAKIQGRYGHDIEVNISSTSITTASINLTAAEPVTTVSAPVTTADVSVSIVEPSTPPTTTTLIEDEDLIISQTLMKMRSMKSKEKLKEKGVSSTRLTRIVIIKEASKTVSRPAVPPQQQLNPKDKGKEAQMQVEFKEEEREEEANLISWDNTQAMMEADYELAQRLQAEE</sequence>
<evidence type="ECO:0000256" key="2">
    <source>
        <dbReference type="SAM" id="MobiDB-lite"/>
    </source>
</evidence>
<gene>
    <name evidence="5" type="ORF">Tci_061635</name>
</gene>
<dbReference type="Pfam" id="PF07727">
    <property type="entry name" value="RVT_2"/>
    <property type="match status" value="1"/>
</dbReference>
<dbReference type="InterPro" id="IPR057670">
    <property type="entry name" value="SH3_retrovirus"/>
</dbReference>
<feature type="coiled-coil region" evidence="1">
    <location>
        <begin position="1014"/>
        <end position="1041"/>
    </location>
</feature>
<proteinExistence type="predicted"/>
<keyword evidence="1" id="KW-0175">Coiled coil</keyword>
<evidence type="ECO:0000313" key="5">
    <source>
        <dbReference type="EMBL" id="GEU89657.1"/>
    </source>
</evidence>
<dbReference type="AlphaFoldDB" id="A0A6L2NVL1"/>
<feature type="compositionally biased region" description="Polar residues" evidence="2">
    <location>
        <begin position="455"/>
        <end position="467"/>
    </location>
</feature>
<feature type="region of interest" description="Disordered" evidence="2">
    <location>
        <begin position="600"/>
        <end position="623"/>
    </location>
</feature>
<evidence type="ECO:0000259" key="3">
    <source>
        <dbReference type="Pfam" id="PF07727"/>
    </source>
</evidence>
<feature type="compositionally biased region" description="Polar residues" evidence="2">
    <location>
        <begin position="401"/>
        <end position="412"/>
    </location>
</feature>
<feature type="region of interest" description="Disordered" evidence="2">
    <location>
        <begin position="401"/>
        <end position="468"/>
    </location>
</feature>
<protein>
    <submittedName>
        <fullName evidence="5">Uncharacterized protein</fullName>
    </submittedName>
</protein>
<evidence type="ECO:0000259" key="4">
    <source>
        <dbReference type="Pfam" id="PF25597"/>
    </source>
</evidence>
<feature type="compositionally biased region" description="Polar residues" evidence="2">
    <location>
        <begin position="437"/>
        <end position="446"/>
    </location>
</feature>
<reference evidence="5" key="1">
    <citation type="journal article" date="2019" name="Sci. Rep.">
        <title>Draft genome of Tanacetum cinerariifolium, the natural source of mosquito coil.</title>
        <authorList>
            <person name="Yamashiro T."/>
            <person name="Shiraishi A."/>
            <person name="Satake H."/>
            <person name="Nakayama K."/>
        </authorList>
    </citation>
    <scope>NUCLEOTIDE SEQUENCE</scope>
</reference>
<accession>A0A6L2NVL1</accession>
<organism evidence="5">
    <name type="scientific">Tanacetum cinerariifolium</name>
    <name type="common">Dalmatian daisy</name>
    <name type="synonym">Chrysanthemum cinerariifolium</name>
    <dbReference type="NCBI Taxonomy" id="118510"/>
    <lineage>
        <taxon>Eukaryota</taxon>
        <taxon>Viridiplantae</taxon>
        <taxon>Streptophyta</taxon>
        <taxon>Embryophyta</taxon>
        <taxon>Tracheophyta</taxon>
        <taxon>Spermatophyta</taxon>
        <taxon>Magnoliopsida</taxon>
        <taxon>eudicotyledons</taxon>
        <taxon>Gunneridae</taxon>
        <taxon>Pentapetalae</taxon>
        <taxon>asterids</taxon>
        <taxon>campanulids</taxon>
        <taxon>Asterales</taxon>
        <taxon>Asteraceae</taxon>
        <taxon>Asteroideae</taxon>
        <taxon>Anthemideae</taxon>
        <taxon>Anthemidinae</taxon>
        <taxon>Tanacetum</taxon>
    </lineage>
</organism>
<dbReference type="Pfam" id="PF25597">
    <property type="entry name" value="SH3_retrovirus"/>
    <property type="match status" value="1"/>
</dbReference>
<feature type="compositionally biased region" description="Basic and acidic residues" evidence="2">
    <location>
        <begin position="419"/>
        <end position="431"/>
    </location>
</feature>
<evidence type="ECO:0000256" key="1">
    <source>
        <dbReference type="SAM" id="Coils"/>
    </source>
</evidence>
<feature type="region of interest" description="Disordered" evidence="2">
    <location>
        <begin position="1199"/>
        <end position="1219"/>
    </location>
</feature>
<name>A0A6L2NVL1_TANCI</name>
<comment type="caution">
    <text evidence="5">The sequence shown here is derived from an EMBL/GenBank/DDBJ whole genome shotgun (WGS) entry which is preliminary data.</text>
</comment>
<dbReference type="InterPro" id="IPR013103">
    <property type="entry name" value="RVT_2"/>
</dbReference>
<dbReference type="EMBL" id="BKCJ010010009">
    <property type="protein sequence ID" value="GEU89657.1"/>
    <property type="molecule type" value="Genomic_DNA"/>
</dbReference>
<feature type="domain" description="Reverse transcriptase Ty1/copia-type" evidence="3">
    <location>
        <begin position="758"/>
        <end position="863"/>
    </location>
</feature>